<name>A0AA35PL09_9SAUR</name>
<accession>A0AA35PL09</accession>
<sequence length="222" mass="25864">MAANINFEFEVEKSVPRKEDISAAGRFTTNCMNCHYTCHYPCPIRRDEGKRRCVAINANTGKCNVCPGRCVWNMHFNQKYLFEYKVTKEIKSYDELKQKYEDASGEAMTPEKVLGNLNQEYKEAKQALEDLIQKSSQSLQRLHQIGLKPNPLSTQEYIDLLIISEEQDLKPGYQERIQLLKEVRESVVNNDCPLLLDQDLYDPSEQEKSSSLRARFRKFFCF</sequence>
<evidence type="ECO:0000256" key="1">
    <source>
        <dbReference type="SAM" id="Coils"/>
    </source>
</evidence>
<keyword evidence="3" id="KW-1185">Reference proteome</keyword>
<organism evidence="2 3">
    <name type="scientific">Podarcis lilfordi</name>
    <name type="common">Lilford's wall lizard</name>
    <dbReference type="NCBI Taxonomy" id="74358"/>
    <lineage>
        <taxon>Eukaryota</taxon>
        <taxon>Metazoa</taxon>
        <taxon>Chordata</taxon>
        <taxon>Craniata</taxon>
        <taxon>Vertebrata</taxon>
        <taxon>Euteleostomi</taxon>
        <taxon>Lepidosauria</taxon>
        <taxon>Squamata</taxon>
        <taxon>Bifurcata</taxon>
        <taxon>Unidentata</taxon>
        <taxon>Episquamata</taxon>
        <taxon>Laterata</taxon>
        <taxon>Lacertibaenia</taxon>
        <taxon>Lacertidae</taxon>
        <taxon>Podarcis</taxon>
    </lineage>
</organism>
<dbReference type="AlphaFoldDB" id="A0AA35PL09"/>
<dbReference type="PANTHER" id="PTHR31594">
    <property type="entry name" value="AIG1-TYPE G DOMAIN-CONTAINING PROTEIN"/>
    <property type="match status" value="1"/>
</dbReference>
<dbReference type="EMBL" id="OX395137">
    <property type="protein sequence ID" value="CAI5789368.1"/>
    <property type="molecule type" value="Genomic_DNA"/>
</dbReference>
<protein>
    <submittedName>
        <fullName evidence="2">Uncharacterized protein</fullName>
    </submittedName>
</protein>
<feature type="coiled-coil region" evidence="1">
    <location>
        <begin position="114"/>
        <end position="141"/>
    </location>
</feature>
<evidence type="ECO:0000313" key="2">
    <source>
        <dbReference type="EMBL" id="CAI5789368.1"/>
    </source>
</evidence>
<keyword evidence="1" id="KW-0175">Coiled coil</keyword>
<dbReference type="Proteomes" id="UP001178461">
    <property type="component" value="Chromosome 12"/>
</dbReference>
<dbReference type="InterPro" id="IPR052090">
    <property type="entry name" value="Cytolytic_pore-forming_toxin"/>
</dbReference>
<dbReference type="PANTHER" id="PTHR31594:SF16">
    <property type="entry name" value="SI:CH211-281L24.3"/>
    <property type="match status" value="1"/>
</dbReference>
<evidence type="ECO:0000313" key="3">
    <source>
        <dbReference type="Proteomes" id="UP001178461"/>
    </source>
</evidence>
<gene>
    <name evidence="2" type="ORF">PODLI_1B028830</name>
</gene>
<reference evidence="2" key="1">
    <citation type="submission" date="2022-12" db="EMBL/GenBank/DDBJ databases">
        <authorList>
            <person name="Alioto T."/>
            <person name="Alioto T."/>
            <person name="Gomez Garrido J."/>
        </authorList>
    </citation>
    <scope>NUCLEOTIDE SEQUENCE</scope>
</reference>
<proteinExistence type="predicted"/>